<keyword evidence="1" id="KW-0106">Calcium</keyword>
<dbReference type="OrthoDB" id="6223661at2759"/>
<feature type="domain" description="EF-hand" evidence="2">
    <location>
        <begin position="1"/>
        <end position="28"/>
    </location>
</feature>
<reference evidence="3 4" key="1">
    <citation type="submission" date="2018-11" db="EMBL/GenBank/DDBJ databases">
        <authorList>
            <consortium name="Pathogen Informatics"/>
        </authorList>
    </citation>
    <scope>NUCLEOTIDE SEQUENCE [LARGE SCALE GENOMIC DNA]</scope>
</reference>
<dbReference type="PROSITE" id="PS00018">
    <property type="entry name" value="EF_HAND_1"/>
    <property type="match status" value="1"/>
</dbReference>
<evidence type="ECO:0000259" key="2">
    <source>
        <dbReference type="PROSITE" id="PS50222"/>
    </source>
</evidence>
<keyword evidence="4" id="KW-1185">Reference proteome</keyword>
<dbReference type="InterPro" id="IPR018247">
    <property type="entry name" value="EF_Hand_1_Ca_BS"/>
</dbReference>
<accession>A0A3P7NV58</accession>
<organism evidence="3 4">
    <name type="scientific">Dibothriocephalus latus</name>
    <name type="common">Fish tapeworm</name>
    <name type="synonym">Diphyllobothrium latum</name>
    <dbReference type="NCBI Taxonomy" id="60516"/>
    <lineage>
        <taxon>Eukaryota</taxon>
        <taxon>Metazoa</taxon>
        <taxon>Spiralia</taxon>
        <taxon>Lophotrochozoa</taxon>
        <taxon>Platyhelminthes</taxon>
        <taxon>Cestoda</taxon>
        <taxon>Eucestoda</taxon>
        <taxon>Diphyllobothriidea</taxon>
        <taxon>Diphyllobothriidae</taxon>
        <taxon>Dibothriocephalus</taxon>
    </lineage>
</organism>
<evidence type="ECO:0000313" key="4">
    <source>
        <dbReference type="Proteomes" id="UP000281553"/>
    </source>
</evidence>
<name>A0A3P7NV58_DIBLA</name>
<dbReference type="Pfam" id="PF13202">
    <property type="entry name" value="EF-hand_5"/>
    <property type="match status" value="2"/>
</dbReference>
<feature type="domain" description="EF-hand" evidence="2">
    <location>
        <begin position="60"/>
        <end position="86"/>
    </location>
</feature>
<dbReference type="SUPFAM" id="SSF47473">
    <property type="entry name" value="EF-hand"/>
    <property type="match status" value="1"/>
</dbReference>
<gene>
    <name evidence="3" type="ORF">DILT_LOCUS17355</name>
</gene>
<sequence length="126" mass="14465">MLEKIDRNGDGQASFDEYITYTFGYAAEDLDRLSKDQTTDAKNLISKTDKYLEEYEVTKFKEIDTDGNGLIDTEELISHYKKSKFYCLNNMPQSWEVDTINGTKLIPLHLSDSCSRLPLLNFVTCS</sequence>
<proteinExistence type="predicted"/>
<dbReference type="InterPro" id="IPR011992">
    <property type="entry name" value="EF-hand-dom_pair"/>
</dbReference>
<evidence type="ECO:0000313" key="3">
    <source>
        <dbReference type="EMBL" id="VDN37557.1"/>
    </source>
</evidence>
<dbReference type="EMBL" id="UYRU01091171">
    <property type="protein sequence ID" value="VDN37557.1"/>
    <property type="molecule type" value="Genomic_DNA"/>
</dbReference>
<dbReference type="PROSITE" id="PS50222">
    <property type="entry name" value="EF_HAND_2"/>
    <property type="match status" value="2"/>
</dbReference>
<evidence type="ECO:0000256" key="1">
    <source>
        <dbReference type="ARBA" id="ARBA00022837"/>
    </source>
</evidence>
<protein>
    <recommendedName>
        <fullName evidence="2">EF-hand domain-containing protein</fullName>
    </recommendedName>
</protein>
<dbReference type="AlphaFoldDB" id="A0A3P7NV58"/>
<dbReference type="Proteomes" id="UP000281553">
    <property type="component" value="Unassembled WGS sequence"/>
</dbReference>
<dbReference type="Gene3D" id="1.10.238.10">
    <property type="entry name" value="EF-hand"/>
    <property type="match status" value="1"/>
</dbReference>
<dbReference type="InterPro" id="IPR002048">
    <property type="entry name" value="EF_hand_dom"/>
</dbReference>
<dbReference type="GO" id="GO:0005509">
    <property type="term" value="F:calcium ion binding"/>
    <property type="evidence" value="ECO:0007669"/>
    <property type="project" value="InterPro"/>
</dbReference>